<sequence length="98" mass="10568">MTVSLGFAPDWSARARLIEAYAEWAAFVRLLLVWWRGRDRLAAAALVAGPAVGAVTGAFTEAPSGRAVMLCWLAGALCVWARDVRARRRTAQTPAAAR</sequence>
<dbReference type="EMBL" id="VAWE01000001">
    <property type="protein sequence ID" value="TLQ47809.1"/>
    <property type="molecule type" value="Genomic_DNA"/>
</dbReference>
<proteinExistence type="predicted"/>
<name>A0A5R9EG65_9ACTN</name>
<dbReference type="AlphaFoldDB" id="A0A5R9EG65"/>
<keyword evidence="1" id="KW-0812">Transmembrane</keyword>
<reference evidence="2 3" key="1">
    <citation type="submission" date="2019-05" db="EMBL/GenBank/DDBJ databases">
        <title>Streptomyces marianii sp. nov., a novel marine actinomycete from southern coast of India.</title>
        <authorList>
            <person name="Iniyan A.M."/>
            <person name="Wink J."/>
            <person name="Ramprasad E."/>
            <person name="Ramana C.V."/>
            <person name="Bunk B."/>
            <person name="Sproer C."/>
            <person name="Joseph F.-J.R.S."/>
            <person name="Vincent S.G.P."/>
        </authorList>
    </citation>
    <scope>NUCLEOTIDE SEQUENCE [LARGE SCALE GENOMIC DNA]</scope>
    <source>
        <strain evidence="2 3">ICN19</strain>
    </source>
</reference>
<gene>
    <name evidence="2" type="ORF">FEF34_37185</name>
</gene>
<protein>
    <submittedName>
        <fullName evidence="2">Uncharacterized protein</fullName>
    </submittedName>
</protein>
<evidence type="ECO:0000313" key="3">
    <source>
        <dbReference type="Proteomes" id="UP000305921"/>
    </source>
</evidence>
<organism evidence="2 3">
    <name type="scientific">Streptomyces marianii</name>
    <dbReference type="NCBI Taxonomy" id="1817406"/>
    <lineage>
        <taxon>Bacteria</taxon>
        <taxon>Bacillati</taxon>
        <taxon>Actinomycetota</taxon>
        <taxon>Actinomycetes</taxon>
        <taxon>Kitasatosporales</taxon>
        <taxon>Streptomycetaceae</taxon>
        <taxon>Streptomyces</taxon>
    </lineage>
</organism>
<keyword evidence="1" id="KW-0472">Membrane</keyword>
<keyword evidence="1" id="KW-1133">Transmembrane helix</keyword>
<dbReference type="Proteomes" id="UP000305921">
    <property type="component" value="Unassembled WGS sequence"/>
</dbReference>
<evidence type="ECO:0000313" key="2">
    <source>
        <dbReference type="EMBL" id="TLQ47809.1"/>
    </source>
</evidence>
<accession>A0A5R9EG65</accession>
<feature type="transmembrane region" description="Helical" evidence="1">
    <location>
        <begin position="41"/>
        <end position="59"/>
    </location>
</feature>
<comment type="caution">
    <text evidence="2">The sequence shown here is derived from an EMBL/GenBank/DDBJ whole genome shotgun (WGS) entry which is preliminary data.</text>
</comment>
<keyword evidence="3" id="KW-1185">Reference proteome</keyword>
<evidence type="ECO:0000256" key="1">
    <source>
        <dbReference type="SAM" id="Phobius"/>
    </source>
</evidence>
<feature type="transmembrane region" description="Helical" evidence="1">
    <location>
        <begin position="65"/>
        <end position="81"/>
    </location>
</feature>